<dbReference type="Proteomes" id="UP001190466">
    <property type="component" value="Chromosome"/>
</dbReference>
<gene>
    <name evidence="1" type="ORF">MU0050_001791</name>
</gene>
<name>A0ABN9P0U2_9MYCO</name>
<proteinExistence type="predicted"/>
<evidence type="ECO:0000313" key="2">
    <source>
        <dbReference type="Proteomes" id="UP001190466"/>
    </source>
</evidence>
<dbReference type="RefSeq" id="WP_316516113.1">
    <property type="nucleotide sequence ID" value="NZ_OY726395.1"/>
</dbReference>
<keyword evidence="2" id="KW-1185">Reference proteome</keyword>
<accession>A0ABN9P0U2</accession>
<protein>
    <submittedName>
        <fullName evidence="1">Uncharacterized protein</fullName>
    </submittedName>
</protein>
<evidence type="ECO:0000313" key="1">
    <source>
        <dbReference type="EMBL" id="CAJ1581907.1"/>
    </source>
</evidence>
<organism evidence="1 2">
    <name type="scientific">[Mycobacterium] wendilense</name>
    <dbReference type="NCBI Taxonomy" id="3064284"/>
    <lineage>
        <taxon>Bacteria</taxon>
        <taxon>Bacillati</taxon>
        <taxon>Actinomycetota</taxon>
        <taxon>Actinomycetes</taxon>
        <taxon>Mycobacteriales</taxon>
        <taxon>Mycobacteriaceae</taxon>
        <taxon>Mycolicibacter</taxon>
    </lineage>
</organism>
<reference evidence="1 2" key="1">
    <citation type="submission" date="2023-08" db="EMBL/GenBank/DDBJ databases">
        <authorList>
            <person name="Folkvardsen B D."/>
            <person name="Norman A."/>
        </authorList>
    </citation>
    <scope>NUCLEOTIDE SEQUENCE [LARGE SCALE GENOMIC DNA]</scope>
    <source>
        <strain evidence="1 2">Mu0050</strain>
    </source>
</reference>
<sequence>MVQTKFCGSIAPGHRMHWIQAKKACDPDVPFIAVKVVAVHDDGYFDIEGDDLSLTLWHHDATDLPLALTFGGRAEWKRRFRVLHIVSLGTIHVATPEQVRPCVPPSRRPAPAGVA</sequence>
<dbReference type="EMBL" id="OY726395">
    <property type="protein sequence ID" value="CAJ1581907.1"/>
    <property type="molecule type" value="Genomic_DNA"/>
</dbReference>